<name>A0A1D1Z9Y6_9ARAE</name>
<organism evidence="6">
    <name type="scientific">Anthurium amnicola</name>
    <dbReference type="NCBI Taxonomy" id="1678845"/>
    <lineage>
        <taxon>Eukaryota</taxon>
        <taxon>Viridiplantae</taxon>
        <taxon>Streptophyta</taxon>
        <taxon>Embryophyta</taxon>
        <taxon>Tracheophyta</taxon>
        <taxon>Spermatophyta</taxon>
        <taxon>Magnoliopsida</taxon>
        <taxon>Liliopsida</taxon>
        <taxon>Araceae</taxon>
        <taxon>Pothoideae</taxon>
        <taxon>Potheae</taxon>
        <taxon>Anthurium</taxon>
    </lineage>
</organism>
<evidence type="ECO:0000256" key="2">
    <source>
        <dbReference type="ARBA" id="ARBA00011015"/>
    </source>
</evidence>
<feature type="region of interest" description="Disordered" evidence="5">
    <location>
        <begin position="19"/>
        <end position="43"/>
    </location>
</feature>
<dbReference type="PANTHER" id="PTHR28520:SF2">
    <property type="entry name" value="MITOTIC-SPINDLE ORGANIZING PROTEIN 1"/>
    <property type="match status" value="1"/>
</dbReference>
<protein>
    <submittedName>
        <fullName evidence="6">Mitotic-spindle organizing protein 1B</fullName>
    </submittedName>
</protein>
<sequence>RICNFASCLLAGRPLGLSEEKEQTAAGRGRRGMEQQAGSARNAKESLDMALQMSNVLGTGLDRCTLSLLAALCDRGVNPEALSALIRELSPPPMATSPSTALPRMHPHP</sequence>
<dbReference type="InterPro" id="IPR022214">
    <property type="entry name" value="MZT1"/>
</dbReference>
<accession>A0A1D1Z9Y6</accession>
<evidence type="ECO:0000256" key="5">
    <source>
        <dbReference type="SAM" id="MobiDB-lite"/>
    </source>
</evidence>
<comment type="subcellular location">
    <subcellularLocation>
        <location evidence="1">Cytoplasm</location>
        <location evidence="1">Cytoskeleton</location>
        <location evidence="1">Microtubule organizing center</location>
    </subcellularLocation>
</comment>
<dbReference type="Pfam" id="PF12554">
    <property type="entry name" value="MOZART1"/>
    <property type="match status" value="1"/>
</dbReference>
<evidence type="ECO:0000256" key="1">
    <source>
        <dbReference type="ARBA" id="ARBA00004267"/>
    </source>
</evidence>
<dbReference type="GO" id="GO:0005819">
    <property type="term" value="C:spindle"/>
    <property type="evidence" value="ECO:0007669"/>
    <property type="project" value="TreeGrafter"/>
</dbReference>
<dbReference type="AlphaFoldDB" id="A0A1D1Z9Y6"/>
<dbReference type="GO" id="GO:0031021">
    <property type="term" value="C:interphase microtubule organizing center"/>
    <property type="evidence" value="ECO:0007669"/>
    <property type="project" value="TreeGrafter"/>
</dbReference>
<keyword evidence="3" id="KW-0963">Cytoplasm</keyword>
<dbReference type="GO" id="GO:0051415">
    <property type="term" value="P:microtubule nucleation by interphase microtubule organizing center"/>
    <property type="evidence" value="ECO:0007669"/>
    <property type="project" value="TreeGrafter"/>
</dbReference>
<keyword evidence="4" id="KW-0206">Cytoskeleton</keyword>
<dbReference type="EMBL" id="GDJX01004220">
    <property type="protein sequence ID" value="JAT63716.1"/>
    <property type="molecule type" value="Transcribed_RNA"/>
</dbReference>
<evidence type="ECO:0000256" key="3">
    <source>
        <dbReference type="ARBA" id="ARBA00022490"/>
    </source>
</evidence>
<evidence type="ECO:0000256" key="4">
    <source>
        <dbReference type="ARBA" id="ARBA00023212"/>
    </source>
</evidence>
<dbReference type="GO" id="GO:0090307">
    <property type="term" value="P:mitotic spindle assembly"/>
    <property type="evidence" value="ECO:0007669"/>
    <property type="project" value="TreeGrafter"/>
</dbReference>
<comment type="similarity">
    <text evidence="2">Belongs to the MOZART1 family.</text>
</comment>
<reference evidence="6" key="1">
    <citation type="submission" date="2015-07" db="EMBL/GenBank/DDBJ databases">
        <title>Transcriptome Assembly of Anthurium amnicola.</title>
        <authorList>
            <person name="Suzuki J."/>
        </authorList>
    </citation>
    <scope>NUCLEOTIDE SEQUENCE</scope>
</reference>
<feature type="non-terminal residue" evidence="6">
    <location>
        <position position="1"/>
    </location>
</feature>
<dbReference type="GO" id="GO:0033566">
    <property type="term" value="P:gamma-tubulin complex localization"/>
    <property type="evidence" value="ECO:0007669"/>
    <property type="project" value="InterPro"/>
</dbReference>
<dbReference type="PANTHER" id="PTHR28520">
    <property type="entry name" value="MITOTIC-SPINDLE ORGANIZING PROTEIN 1"/>
    <property type="match status" value="1"/>
</dbReference>
<evidence type="ECO:0000313" key="6">
    <source>
        <dbReference type="EMBL" id="JAT63716.1"/>
    </source>
</evidence>
<proteinExistence type="inferred from homology"/>
<gene>
    <name evidence="6" type="primary">At4g09550_1</name>
    <name evidence="6" type="ORF">g.107607</name>
</gene>
<feature type="region of interest" description="Disordered" evidence="5">
    <location>
        <begin position="88"/>
        <end position="109"/>
    </location>
</feature>
<dbReference type="GO" id="GO:0000931">
    <property type="term" value="C:gamma-tubulin ring complex"/>
    <property type="evidence" value="ECO:0007669"/>
    <property type="project" value="InterPro"/>
</dbReference>